<name>A0A8U0W8L7_9MUSC</name>
<keyword evidence="8 16" id="KW-0249">Electron transport</keyword>
<dbReference type="EC" id="1.3.5.1" evidence="16"/>
<dbReference type="SUPFAM" id="SSF51905">
    <property type="entry name" value="FAD/NAD(P)-binding domain"/>
    <property type="match status" value="1"/>
</dbReference>
<evidence type="ECO:0000259" key="18">
    <source>
        <dbReference type="Pfam" id="PF02910"/>
    </source>
</evidence>
<evidence type="ECO:0000256" key="16">
    <source>
        <dbReference type="RuleBase" id="RU362051"/>
    </source>
</evidence>
<keyword evidence="3 16" id="KW-0813">Transport</keyword>
<dbReference type="PANTHER" id="PTHR11632:SF51">
    <property type="entry name" value="SUCCINATE DEHYDROGENASE [UBIQUINONE] FLAVOPROTEIN SUBUNIT, MITOCHONDRIAL"/>
    <property type="match status" value="1"/>
</dbReference>
<dbReference type="GO" id="GO:0050660">
    <property type="term" value="F:flavin adenine dinucleotide binding"/>
    <property type="evidence" value="ECO:0007669"/>
    <property type="project" value="InterPro"/>
</dbReference>
<dbReference type="GO" id="GO:0006099">
    <property type="term" value="P:tricarboxylic acid cycle"/>
    <property type="evidence" value="ECO:0007669"/>
    <property type="project" value="UniProtKB-KW"/>
</dbReference>
<keyword evidence="7 16" id="KW-0809">Transit peptide</keyword>
<dbReference type="PIRSF" id="PIRSF000171">
    <property type="entry name" value="SDHA_APRA_LASPO"/>
    <property type="match status" value="1"/>
</dbReference>
<dbReference type="FunFam" id="3.50.50.60:FF:000026">
    <property type="entry name" value="Succinate dehydrogenase flavoprotein subunit"/>
    <property type="match status" value="1"/>
</dbReference>
<dbReference type="Gene3D" id="4.10.80.40">
    <property type="entry name" value="succinate dehydrogenase protein domain"/>
    <property type="match status" value="1"/>
</dbReference>
<keyword evidence="6 14" id="KW-0274">FAD</keyword>
<feature type="binding site" evidence="13">
    <location>
        <position position="307"/>
    </location>
    <ligand>
        <name>substrate</name>
    </ligand>
</feature>
<evidence type="ECO:0000256" key="11">
    <source>
        <dbReference type="ARBA" id="ARBA00023136"/>
    </source>
</evidence>
<dbReference type="GeneID" id="119632528"/>
<evidence type="ECO:0000256" key="6">
    <source>
        <dbReference type="ARBA" id="ARBA00022827"/>
    </source>
</evidence>
<dbReference type="Gene3D" id="3.50.50.60">
    <property type="entry name" value="FAD/NAD(P)-binding domain"/>
    <property type="match status" value="1"/>
</dbReference>
<keyword evidence="19" id="KW-1185">Reference proteome</keyword>
<dbReference type="Gene3D" id="3.90.700.10">
    <property type="entry name" value="Succinate dehydrogenase/fumarate reductase flavoprotein, catalytic domain"/>
    <property type="match status" value="1"/>
</dbReference>
<dbReference type="FunFam" id="1.20.58.100:FF:000001">
    <property type="entry name" value="Succinate dehydrogenase flavoprotein subunit (SdhA)"/>
    <property type="match status" value="1"/>
</dbReference>
<feature type="modified residue" description="Tele-8alpha-FAD histidine" evidence="15">
    <location>
        <position position="97"/>
    </location>
</feature>
<comment type="subcellular location">
    <subcellularLocation>
        <location evidence="1 16">Mitochondrion inner membrane</location>
        <topology evidence="1 16">Peripheral membrane protein</topology>
        <orientation evidence="1 16">Matrix side</orientation>
    </subcellularLocation>
</comment>
<dbReference type="NCBIfam" id="TIGR01816">
    <property type="entry name" value="sdhA_forward"/>
    <property type="match status" value="1"/>
</dbReference>
<dbReference type="InterPro" id="IPR030664">
    <property type="entry name" value="SdhA/FrdA/AprA"/>
</dbReference>
<comment type="catalytic activity">
    <reaction evidence="16">
        <text>a quinone + succinate = fumarate + a quinol</text>
        <dbReference type="Rhea" id="RHEA:40523"/>
        <dbReference type="ChEBI" id="CHEBI:24646"/>
        <dbReference type="ChEBI" id="CHEBI:29806"/>
        <dbReference type="ChEBI" id="CHEBI:30031"/>
        <dbReference type="ChEBI" id="CHEBI:132124"/>
        <dbReference type="EC" id="1.3.5.1"/>
    </reaction>
</comment>
<keyword evidence="16" id="KW-0816">Tricarboxylic acid cycle</keyword>
<feature type="active site" description="Proton acceptor" evidence="12">
    <location>
        <position position="339"/>
    </location>
</feature>
<feature type="binding site" evidence="14">
    <location>
        <position position="440"/>
    </location>
    <ligand>
        <name>FAD</name>
        <dbReference type="ChEBI" id="CHEBI:57692"/>
    </ligand>
</feature>
<feature type="binding site" evidence="14">
    <location>
        <position position="274"/>
    </location>
    <ligand>
        <name>FAD</name>
        <dbReference type="ChEBI" id="CHEBI:57692"/>
    </ligand>
</feature>
<dbReference type="PANTHER" id="PTHR11632">
    <property type="entry name" value="SUCCINATE DEHYDROGENASE 2 FLAVOPROTEIN SUBUNIT"/>
    <property type="match status" value="1"/>
</dbReference>
<dbReference type="GO" id="GO:0005743">
    <property type="term" value="C:mitochondrial inner membrane"/>
    <property type="evidence" value="ECO:0007669"/>
    <property type="project" value="UniProtKB-SubCell"/>
</dbReference>
<feature type="binding site" evidence="14">
    <location>
        <begin position="456"/>
        <end position="457"/>
    </location>
    <ligand>
        <name>FAD</name>
        <dbReference type="ChEBI" id="CHEBI:57692"/>
    </ligand>
</feature>
<comment type="cofactor">
    <cofactor evidence="14">
        <name>FAD</name>
        <dbReference type="ChEBI" id="CHEBI:57692"/>
    </cofactor>
    <text evidence="14">Flavinylated by SdhE, about 5% flavinylation occurs in the absence of SdhE.</text>
</comment>
<dbReference type="InterPro" id="IPR011281">
    <property type="entry name" value="Succ_DH_flav_su_fwd"/>
</dbReference>
<feature type="domain" description="Fumarate reductase/succinate dehydrogenase flavoprotein-like C-terminal" evidence="18">
    <location>
        <begin position="512"/>
        <end position="662"/>
    </location>
</feature>
<dbReference type="RefSeq" id="XP_037881393.1">
    <property type="nucleotide sequence ID" value="XM_038025465.1"/>
</dbReference>
<evidence type="ECO:0000256" key="14">
    <source>
        <dbReference type="PIRSR" id="PIRSR611281-3"/>
    </source>
</evidence>
<reference evidence="20" key="1">
    <citation type="submission" date="2025-08" db="UniProtKB">
        <authorList>
            <consortium name="RefSeq"/>
        </authorList>
    </citation>
    <scope>IDENTIFICATION</scope>
    <source>
        <tissue evidence="20">Whole body pupa</tissue>
    </source>
</reference>
<evidence type="ECO:0000256" key="8">
    <source>
        <dbReference type="ARBA" id="ARBA00022982"/>
    </source>
</evidence>
<dbReference type="Pfam" id="PF02910">
    <property type="entry name" value="Succ_DH_flav_C"/>
    <property type="match status" value="1"/>
</dbReference>
<evidence type="ECO:0000256" key="15">
    <source>
        <dbReference type="PIRSR" id="PIRSR611281-4"/>
    </source>
</evidence>
<feature type="binding site" evidence="13">
    <location>
        <position position="451"/>
    </location>
    <ligand>
        <name>substrate</name>
    </ligand>
</feature>
<dbReference type="GO" id="GO:0008177">
    <property type="term" value="F:succinate dehydrogenase (quinone) activity"/>
    <property type="evidence" value="ECO:0007669"/>
    <property type="project" value="UniProtKB-EC"/>
</dbReference>
<dbReference type="InterPro" id="IPR036188">
    <property type="entry name" value="FAD/NAD-bd_sf"/>
</dbReference>
<proteinExistence type="inferred from homology"/>
<sequence>MLRIAILRGGVAKKLTIKNPLFNGVMNNRVCSARHYNSKNTTRVDLADIRKNYVIVEHSFDAIVVGAGGAGLRAAIGLAAKGFKTAIICKQYPTRAHTVAAQGGINAALGNMEEDHWEWHFYDTVKGSDWLGDQDAIHFMCREAPKAVYELENFGLPFSRTPEGTIYQRAFGGATLNCGKGGPAHRCCSAKDATGHAMLHCLYGQSLAYKNLQFFSEHFAFELLFQDCKCVGVLAWNLESGNLCRFRAANTVIATGGCGRMYFSTTDGHCCTGDGTAMVARKGLPLQDMEFVQFHPTGMYGTGCLITEGVRAEGGFFTNAKGERFMERYAPKLKDLATRDVVARAMSMEVITGNGCGPKKDHIHLHLHHLPKEIIKARLPGIQNTALIFANIDVTKEPIPVLPTVHYNMGGIPTNYKGQVLTMIDEGKDKIVPGLYACGECACASVHGANRLGANSLLDIIVFGKACAECIASCNTPGRPIPPLDENTGMRGLVYLHNLRNSAGKTNPAELRLKLQSTMTKHAAVLRDGKLLKEGIELVKGILQEFNNVKVTDKSMVWNSDLMEIIELHNLIINALLTVSSMEHRKESRGAHAREDFKTRIDEYDYSKDIKEQTKKPLDEHWRKHILIWGEMDGKTSFKYRPIIDHVLDNSTNSIPPSPRTY</sequence>
<evidence type="ECO:0000256" key="9">
    <source>
        <dbReference type="ARBA" id="ARBA00023002"/>
    </source>
</evidence>
<dbReference type="FunFam" id="3.50.50.60:FF:001062">
    <property type="entry name" value="Succinate dehydrogenase complex, subunit A, flavoprotein (Fp)"/>
    <property type="match status" value="1"/>
</dbReference>
<dbReference type="AlphaFoldDB" id="A0A8U0W8L7"/>
<dbReference type="GO" id="GO:0006121">
    <property type="term" value="P:mitochondrial electron transport, succinate to ubiquinone"/>
    <property type="evidence" value="ECO:0007669"/>
    <property type="project" value="TreeGrafter"/>
</dbReference>
<evidence type="ECO:0000256" key="3">
    <source>
        <dbReference type="ARBA" id="ARBA00022448"/>
    </source>
</evidence>
<evidence type="ECO:0000313" key="19">
    <source>
        <dbReference type="Proteomes" id="UP000092443"/>
    </source>
</evidence>
<protein>
    <recommendedName>
        <fullName evidence="16">Succinate dehydrogenase [ubiquinone] flavoprotein subunit, mitochondrial</fullName>
        <ecNumber evidence="16">1.3.5.1</ecNumber>
    </recommendedName>
</protein>
<dbReference type="Gene3D" id="1.20.58.100">
    <property type="entry name" value="Fumarate reductase/succinate dehydrogenase flavoprotein-like, C-terminal domain"/>
    <property type="match status" value="1"/>
</dbReference>
<evidence type="ECO:0000256" key="10">
    <source>
        <dbReference type="ARBA" id="ARBA00023128"/>
    </source>
</evidence>
<evidence type="ECO:0000256" key="4">
    <source>
        <dbReference type="ARBA" id="ARBA00022630"/>
    </source>
</evidence>
<dbReference type="KEGG" id="gfs:119632528"/>
<feature type="binding site" evidence="13">
    <location>
        <position position="295"/>
    </location>
    <ligand>
        <name>substrate</name>
    </ligand>
</feature>
<evidence type="ECO:0000313" key="20">
    <source>
        <dbReference type="RefSeq" id="XP_037881393.1"/>
    </source>
</evidence>
<evidence type="ECO:0000259" key="17">
    <source>
        <dbReference type="Pfam" id="PF00890"/>
    </source>
</evidence>
<dbReference type="InterPro" id="IPR003953">
    <property type="entry name" value="FAD-dep_OxRdtase_2_FAD-bd"/>
</dbReference>
<feature type="binding site" evidence="14">
    <location>
        <begin position="66"/>
        <end position="71"/>
    </location>
    <ligand>
        <name>FAD</name>
        <dbReference type="ChEBI" id="CHEBI:57692"/>
    </ligand>
</feature>
<comment type="pathway">
    <text evidence="16">Carbohydrate metabolism; tricarboxylic acid cycle; fumarate from succinate (eukaryal route): step 1/1.</text>
</comment>
<dbReference type="InterPro" id="IPR014006">
    <property type="entry name" value="Succ_Dhase_FrdA_Gneg"/>
</dbReference>
<dbReference type="FunFam" id="3.90.700.10:FF:000001">
    <property type="entry name" value="Mitochondrial succinate dehydrogenase flavoprotein subunit"/>
    <property type="match status" value="1"/>
</dbReference>
<evidence type="ECO:0000256" key="5">
    <source>
        <dbReference type="ARBA" id="ARBA00022792"/>
    </source>
</evidence>
<feature type="binding site" evidence="13">
    <location>
        <position position="406"/>
    </location>
    <ligand>
        <name>substrate</name>
    </ligand>
</feature>
<evidence type="ECO:0000256" key="13">
    <source>
        <dbReference type="PIRSR" id="PIRSR611281-2"/>
    </source>
</evidence>
<dbReference type="SUPFAM" id="SSF56425">
    <property type="entry name" value="Succinate dehydrogenase/fumarate reductase flavoprotein, catalytic domain"/>
    <property type="match status" value="1"/>
</dbReference>
<dbReference type="InterPro" id="IPR015939">
    <property type="entry name" value="Fum_Rdtase/Succ_DH_flav-like_C"/>
</dbReference>
<keyword evidence="10" id="KW-0496">Mitochondrion</keyword>
<evidence type="ECO:0000256" key="12">
    <source>
        <dbReference type="PIRSR" id="PIRSR000171-1"/>
    </source>
</evidence>
<evidence type="ECO:0000256" key="2">
    <source>
        <dbReference type="ARBA" id="ARBA00008040"/>
    </source>
</evidence>
<evidence type="ECO:0000256" key="1">
    <source>
        <dbReference type="ARBA" id="ARBA00004443"/>
    </source>
</evidence>
<gene>
    <name evidence="20" type="primary">LOC119632528</name>
</gene>
<dbReference type="GO" id="GO:0009055">
    <property type="term" value="F:electron transfer activity"/>
    <property type="evidence" value="ECO:0007669"/>
    <property type="project" value="TreeGrafter"/>
</dbReference>
<feature type="domain" description="FAD-dependent oxidoreductase 2 FAD-binding" evidence="17">
    <location>
        <begin position="61"/>
        <end position="457"/>
    </location>
</feature>
<dbReference type="NCBIfam" id="TIGR01812">
    <property type="entry name" value="sdhA_frdA_Gneg"/>
    <property type="match status" value="1"/>
</dbReference>
<dbReference type="Pfam" id="PF00890">
    <property type="entry name" value="FAD_binding_2"/>
    <property type="match status" value="1"/>
</dbReference>
<comment type="function">
    <text evidence="16">Flavoprotein (FP) subunit of succinate dehydrogenase (SDH) that is involved in complex II of the mitochondrial electron transport chain and is responsible for transferring electrons from succinate to ubiquinone (coenzyme Q).</text>
</comment>
<keyword evidence="5" id="KW-0999">Mitochondrion inner membrane</keyword>
<organism evidence="19 20">
    <name type="scientific">Glossina fuscipes</name>
    <dbReference type="NCBI Taxonomy" id="7396"/>
    <lineage>
        <taxon>Eukaryota</taxon>
        <taxon>Metazoa</taxon>
        <taxon>Ecdysozoa</taxon>
        <taxon>Arthropoda</taxon>
        <taxon>Hexapoda</taxon>
        <taxon>Insecta</taxon>
        <taxon>Pterygota</taxon>
        <taxon>Neoptera</taxon>
        <taxon>Endopterygota</taxon>
        <taxon>Diptera</taxon>
        <taxon>Brachycera</taxon>
        <taxon>Muscomorpha</taxon>
        <taxon>Hippoboscoidea</taxon>
        <taxon>Glossinidae</taxon>
        <taxon>Glossina</taxon>
    </lineage>
</organism>
<evidence type="ECO:0000256" key="7">
    <source>
        <dbReference type="ARBA" id="ARBA00022946"/>
    </source>
</evidence>
<keyword evidence="9 16" id="KW-0560">Oxidoreductase</keyword>
<dbReference type="Proteomes" id="UP000092443">
    <property type="component" value="Unplaced"/>
</dbReference>
<dbReference type="InterPro" id="IPR037099">
    <property type="entry name" value="Fum_R/Succ_DH_flav-like_C_sf"/>
</dbReference>
<dbReference type="InterPro" id="IPR027477">
    <property type="entry name" value="Succ_DH/fumarate_Rdtase_cat_sf"/>
</dbReference>
<dbReference type="SUPFAM" id="SSF46977">
    <property type="entry name" value="Succinate dehydrogenase/fumarate reductase flavoprotein C-terminal domain"/>
    <property type="match status" value="1"/>
</dbReference>
<keyword evidence="11 16" id="KW-0472">Membrane</keyword>
<accession>A0A8U0W8L7</accession>
<keyword evidence="4 14" id="KW-0285">Flavoprotein</keyword>
<comment type="similarity">
    <text evidence="2 16">Belongs to the FAD-dependent oxidoreductase 2 family. FRD/SDH subfamily.</text>
</comment>